<evidence type="ECO:0000256" key="3">
    <source>
        <dbReference type="ARBA" id="ARBA00023163"/>
    </source>
</evidence>
<reference evidence="6 7" key="1">
    <citation type="submission" date="2018-12" db="EMBL/GenBank/DDBJ databases">
        <title>The whole draft genome of Aquabacterium sp. SJQ9.</title>
        <authorList>
            <person name="Sun L."/>
            <person name="Gao X."/>
            <person name="Chen W."/>
            <person name="Huang K."/>
        </authorList>
    </citation>
    <scope>NUCLEOTIDE SEQUENCE [LARGE SCALE GENOMIC DNA]</scope>
    <source>
        <strain evidence="6 7">SJQ9</strain>
    </source>
</reference>
<dbReference type="InterPro" id="IPR001647">
    <property type="entry name" value="HTH_TetR"/>
</dbReference>
<keyword evidence="1" id="KW-0805">Transcription regulation</keyword>
<dbReference type="InterPro" id="IPR009057">
    <property type="entry name" value="Homeodomain-like_sf"/>
</dbReference>
<comment type="caution">
    <text evidence="6">The sequence shown here is derived from an EMBL/GenBank/DDBJ whole genome shotgun (WGS) entry which is preliminary data.</text>
</comment>
<dbReference type="AlphaFoldDB" id="A0A3R8RYW1"/>
<dbReference type="InterPro" id="IPR050109">
    <property type="entry name" value="HTH-type_TetR-like_transc_reg"/>
</dbReference>
<organism evidence="6 7">
    <name type="scientific">Aquabacterium soli</name>
    <dbReference type="NCBI Taxonomy" id="2493092"/>
    <lineage>
        <taxon>Bacteria</taxon>
        <taxon>Pseudomonadati</taxon>
        <taxon>Pseudomonadota</taxon>
        <taxon>Betaproteobacteria</taxon>
        <taxon>Burkholderiales</taxon>
        <taxon>Aquabacterium</taxon>
    </lineage>
</organism>
<feature type="DNA-binding region" description="H-T-H motif" evidence="4">
    <location>
        <begin position="34"/>
        <end position="53"/>
    </location>
</feature>
<evidence type="ECO:0000259" key="5">
    <source>
        <dbReference type="PROSITE" id="PS50977"/>
    </source>
</evidence>
<evidence type="ECO:0000256" key="4">
    <source>
        <dbReference type="PROSITE-ProRule" id="PRU00335"/>
    </source>
</evidence>
<gene>
    <name evidence="6" type="ORF">EIP75_21825</name>
</gene>
<dbReference type="PRINTS" id="PR00455">
    <property type="entry name" value="HTHTETR"/>
</dbReference>
<dbReference type="EMBL" id="RSED01000027">
    <property type="protein sequence ID" value="RRS01112.1"/>
    <property type="molecule type" value="Genomic_DNA"/>
</dbReference>
<evidence type="ECO:0000313" key="6">
    <source>
        <dbReference type="EMBL" id="RRS01112.1"/>
    </source>
</evidence>
<dbReference type="Gene3D" id="1.10.357.10">
    <property type="entry name" value="Tetracycline Repressor, domain 2"/>
    <property type="match status" value="1"/>
</dbReference>
<keyword evidence="3" id="KW-0804">Transcription</keyword>
<keyword evidence="7" id="KW-1185">Reference proteome</keyword>
<evidence type="ECO:0000256" key="1">
    <source>
        <dbReference type="ARBA" id="ARBA00023015"/>
    </source>
</evidence>
<accession>A0A3R8RYW1</accession>
<evidence type="ECO:0000313" key="7">
    <source>
        <dbReference type="Proteomes" id="UP000269265"/>
    </source>
</evidence>
<feature type="domain" description="HTH tetR-type" evidence="5">
    <location>
        <begin position="11"/>
        <end position="71"/>
    </location>
</feature>
<evidence type="ECO:0000256" key="2">
    <source>
        <dbReference type="ARBA" id="ARBA00023125"/>
    </source>
</evidence>
<protein>
    <submittedName>
        <fullName evidence="6">TetR/AcrR family transcriptional regulator</fullName>
    </submittedName>
</protein>
<name>A0A3R8RYW1_9BURK</name>
<dbReference type="GO" id="GO:0000976">
    <property type="term" value="F:transcription cis-regulatory region binding"/>
    <property type="evidence" value="ECO:0007669"/>
    <property type="project" value="TreeGrafter"/>
</dbReference>
<sequence length="180" mass="20321">MARNKREVDHDVKRGQIEDAACRLFLVDGYEATSMAAVAKAAGVAPNTLYWYFANKDDLLVAVLDRHVNQAIAQLATKQDQPLSTQLKWLLVEFQRTSRLVSTVHARMDRSDTIRVWHDRFHAMLDQMLVDRMVSKGMSRAKASVMATVGTYVVEGLLSHPHTSQQMDKVVLWLAGNDQL</sequence>
<dbReference type="Pfam" id="PF00440">
    <property type="entry name" value="TetR_N"/>
    <property type="match status" value="1"/>
</dbReference>
<dbReference type="PROSITE" id="PS50977">
    <property type="entry name" value="HTH_TETR_2"/>
    <property type="match status" value="1"/>
</dbReference>
<dbReference type="PANTHER" id="PTHR30055">
    <property type="entry name" value="HTH-TYPE TRANSCRIPTIONAL REGULATOR RUTR"/>
    <property type="match status" value="1"/>
</dbReference>
<dbReference type="OrthoDB" id="116240at2"/>
<proteinExistence type="predicted"/>
<dbReference type="Proteomes" id="UP000269265">
    <property type="component" value="Unassembled WGS sequence"/>
</dbReference>
<dbReference type="RefSeq" id="WP_125245318.1">
    <property type="nucleotide sequence ID" value="NZ_RSED01000027.1"/>
</dbReference>
<dbReference type="GO" id="GO:0003700">
    <property type="term" value="F:DNA-binding transcription factor activity"/>
    <property type="evidence" value="ECO:0007669"/>
    <property type="project" value="TreeGrafter"/>
</dbReference>
<keyword evidence="2 4" id="KW-0238">DNA-binding</keyword>
<dbReference type="PANTHER" id="PTHR30055:SF234">
    <property type="entry name" value="HTH-TYPE TRANSCRIPTIONAL REGULATOR BETI"/>
    <property type="match status" value="1"/>
</dbReference>
<dbReference type="SUPFAM" id="SSF46689">
    <property type="entry name" value="Homeodomain-like"/>
    <property type="match status" value="1"/>
</dbReference>